<organism evidence="1 2">
    <name type="scientific">Rotaria sordida</name>
    <dbReference type="NCBI Taxonomy" id="392033"/>
    <lineage>
        <taxon>Eukaryota</taxon>
        <taxon>Metazoa</taxon>
        <taxon>Spiralia</taxon>
        <taxon>Gnathifera</taxon>
        <taxon>Rotifera</taxon>
        <taxon>Eurotatoria</taxon>
        <taxon>Bdelloidea</taxon>
        <taxon>Philodinida</taxon>
        <taxon>Philodinidae</taxon>
        <taxon>Rotaria</taxon>
    </lineage>
</organism>
<accession>A0A815Q218</accession>
<dbReference type="EMBL" id="CAJNOT010005175">
    <property type="protein sequence ID" value="CAF1457523.1"/>
    <property type="molecule type" value="Genomic_DNA"/>
</dbReference>
<protein>
    <submittedName>
        <fullName evidence="1">Uncharacterized protein</fullName>
    </submittedName>
</protein>
<gene>
    <name evidence="1" type="ORF">ZHD862_LOCUS35542</name>
</gene>
<reference evidence="1" key="1">
    <citation type="submission" date="2021-02" db="EMBL/GenBank/DDBJ databases">
        <authorList>
            <person name="Nowell W R."/>
        </authorList>
    </citation>
    <scope>NUCLEOTIDE SEQUENCE</scope>
</reference>
<evidence type="ECO:0000313" key="1">
    <source>
        <dbReference type="EMBL" id="CAF1457523.1"/>
    </source>
</evidence>
<proteinExistence type="predicted"/>
<dbReference type="Proteomes" id="UP000663864">
    <property type="component" value="Unassembled WGS sequence"/>
</dbReference>
<evidence type="ECO:0000313" key="2">
    <source>
        <dbReference type="Proteomes" id="UP000663864"/>
    </source>
</evidence>
<name>A0A815Q218_9BILA</name>
<sequence length="399" mass="45688">MQKTLMAPTLPVNVFKLRGEEFFQLVQEQCGATMVEILRYLEVMSADCLLHIEDLFAFFHYDSPDLLPIKKKVGITLNDGSFKVKVGLSIQANNFIQSLKTFQQQETFFSSTDLTIPAVLLDRYPILRQIVPFFVNDSPERSDTRIKFKRTLIKTIIMNHDRVKCRFSYDSSIREFASCIFILGGRNVYEFIRINIPGLLPSLTVIQALIDSSTNNLQEGEFRYDAMSDYLSSKRSKFVFAAEDCTSVIPKITYNVQSNTFTGFTPPLKDGLPQINTFSTESFSELEHWSSTLAISNLLNVHMIQPITVASNSCSPFLLSAYGTDNRFITKDIILRWVNMVDECVKREINLVGFATDCDSRYLRSMRLLMGFFATMSNQKFHQRKNAFHVNIPPVSYIF</sequence>
<comment type="caution">
    <text evidence="1">The sequence shown here is derived from an EMBL/GenBank/DDBJ whole genome shotgun (WGS) entry which is preliminary data.</text>
</comment>
<dbReference type="AlphaFoldDB" id="A0A815Q218"/>